<dbReference type="AlphaFoldDB" id="A0AAD4QYX9"/>
<feature type="chain" id="PRO_5041984316" evidence="2">
    <location>
        <begin position="18"/>
        <end position="147"/>
    </location>
</feature>
<feature type="region of interest" description="Disordered" evidence="1">
    <location>
        <begin position="123"/>
        <end position="147"/>
    </location>
</feature>
<accession>A0AAD4QYX9</accession>
<protein>
    <submittedName>
        <fullName evidence="3">Uncharacterized protein</fullName>
    </submittedName>
</protein>
<name>A0AAD4QYX9_9BILA</name>
<evidence type="ECO:0000256" key="1">
    <source>
        <dbReference type="SAM" id="MobiDB-lite"/>
    </source>
</evidence>
<dbReference type="Proteomes" id="UP001201812">
    <property type="component" value="Unassembled WGS sequence"/>
</dbReference>
<evidence type="ECO:0000313" key="4">
    <source>
        <dbReference type="Proteomes" id="UP001201812"/>
    </source>
</evidence>
<feature type="signal peptide" evidence="2">
    <location>
        <begin position="1"/>
        <end position="17"/>
    </location>
</feature>
<dbReference type="EMBL" id="JAKKPZ010000192">
    <property type="protein sequence ID" value="KAI1699100.1"/>
    <property type="molecule type" value="Genomic_DNA"/>
</dbReference>
<gene>
    <name evidence="3" type="ORF">DdX_17530</name>
</gene>
<sequence>MYTSVVIGFLVAAFVNARPQGPPPFVDGVPPGFSEVLPSDVVQQLKDVHSNQDLSMPEKKEAFDKIMDTVEPATLAKLPSPPFLSQLPEDVQEKIKEIQSNTEMKWSERVSKFMQIMESLPANLKRLFGPPPPPPSSGGGAGSDSSK</sequence>
<evidence type="ECO:0000256" key="2">
    <source>
        <dbReference type="SAM" id="SignalP"/>
    </source>
</evidence>
<reference evidence="3" key="1">
    <citation type="submission" date="2022-01" db="EMBL/GenBank/DDBJ databases">
        <title>Genome Sequence Resource for Two Populations of Ditylenchus destructor, the Migratory Endoparasitic Phytonematode.</title>
        <authorList>
            <person name="Zhang H."/>
            <person name="Lin R."/>
            <person name="Xie B."/>
        </authorList>
    </citation>
    <scope>NUCLEOTIDE SEQUENCE</scope>
    <source>
        <strain evidence="3">BazhouSP</strain>
    </source>
</reference>
<keyword evidence="4" id="KW-1185">Reference proteome</keyword>
<feature type="compositionally biased region" description="Gly residues" evidence="1">
    <location>
        <begin position="137"/>
        <end position="147"/>
    </location>
</feature>
<proteinExistence type="predicted"/>
<evidence type="ECO:0000313" key="3">
    <source>
        <dbReference type="EMBL" id="KAI1699100.1"/>
    </source>
</evidence>
<organism evidence="3 4">
    <name type="scientific">Ditylenchus destructor</name>
    <dbReference type="NCBI Taxonomy" id="166010"/>
    <lineage>
        <taxon>Eukaryota</taxon>
        <taxon>Metazoa</taxon>
        <taxon>Ecdysozoa</taxon>
        <taxon>Nematoda</taxon>
        <taxon>Chromadorea</taxon>
        <taxon>Rhabditida</taxon>
        <taxon>Tylenchina</taxon>
        <taxon>Tylenchomorpha</taxon>
        <taxon>Sphaerularioidea</taxon>
        <taxon>Anguinidae</taxon>
        <taxon>Anguininae</taxon>
        <taxon>Ditylenchus</taxon>
    </lineage>
</organism>
<keyword evidence="2" id="KW-0732">Signal</keyword>
<comment type="caution">
    <text evidence="3">The sequence shown here is derived from an EMBL/GenBank/DDBJ whole genome shotgun (WGS) entry which is preliminary data.</text>
</comment>